<dbReference type="PANTHER" id="PTHR36438:SF1">
    <property type="entry name" value="IRON-SULFUR CLUSTER REPAIR PROTEIN YTFE"/>
    <property type="match status" value="1"/>
</dbReference>
<evidence type="ECO:0000313" key="7">
    <source>
        <dbReference type="Proteomes" id="UP000006671"/>
    </source>
</evidence>
<dbReference type="EMBL" id="GG738920">
    <property type="protein sequence ID" value="EFC37251.1"/>
    <property type="molecule type" value="Genomic_DNA"/>
</dbReference>
<keyword evidence="7" id="KW-1185">Reference proteome</keyword>
<feature type="domain" description="Hemerythrin-like" evidence="5">
    <location>
        <begin position="105"/>
        <end position="267"/>
    </location>
</feature>
<organism evidence="7">
    <name type="scientific">Naegleria gruberi</name>
    <name type="common">Amoeba</name>
    <dbReference type="NCBI Taxonomy" id="5762"/>
    <lineage>
        <taxon>Eukaryota</taxon>
        <taxon>Discoba</taxon>
        <taxon>Heterolobosea</taxon>
        <taxon>Tetramitia</taxon>
        <taxon>Eutetramitia</taxon>
        <taxon>Vahlkampfiidae</taxon>
        <taxon>Naegleria</taxon>
    </lineage>
</organism>
<dbReference type="VEuPathDB" id="AmoebaDB:NAEGRDRAFT_53830"/>
<dbReference type="Pfam" id="PF01814">
    <property type="entry name" value="Hemerythrin"/>
    <property type="match status" value="1"/>
</dbReference>
<keyword evidence="4" id="KW-0408">Iron</keyword>
<proteinExistence type="predicted"/>
<name>D2W0W5_NAEGR</name>
<dbReference type="eggNOG" id="ENOG502SB7N">
    <property type="taxonomic scope" value="Eukaryota"/>
</dbReference>
<keyword evidence="3" id="KW-0479">Metal-binding</keyword>
<dbReference type="RefSeq" id="XP_002669995.1">
    <property type="nucleotide sequence ID" value="XM_002669949.1"/>
</dbReference>
<dbReference type="KEGG" id="ngr:NAEGRDRAFT_53830"/>
<dbReference type="GO" id="GO:0005737">
    <property type="term" value="C:cytoplasm"/>
    <property type="evidence" value="ECO:0007669"/>
    <property type="project" value="UniProtKB-SubCell"/>
</dbReference>
<evidence type="ECO:0000256" key="2">
    <source>
        <dbReference type="ARBA" id="ARBA00022490"/>
    </source>
</evidence>
<protein>
    <submittedName>
        <fullName evidence="6">Predicted protein</fullName>
    </submittedName>
</protein>
<dbReference type="OMA" id="AQDWNTA"/>
<evidence type="ECO:0000256" key="3">
    <source>
        <dbReference type="ARBA" id="ARBA00022723"/>
    </source>
</evidence>
<dbReference type="GO" id="GO:0046872">
    <property type="term" value="F:metal ion binding"/>
    <property type="evidence" value="ECO:0007669"/>
    <property type="project" value="UniProtKB-KW"/>
</dbReference>
<dbReference type="InterPro" id="IPR012312">
    <property type="entry name" value="Hemerythrin-like"/>
</dbReference>
<keyword evidence="2" id="KW-0963">Cytoplasm</keyword>
<reference evidence="6 7" key="1">
    <citation type="journal article" date="2010" name="Cell">
        <title>The genome of Naegleria gruberi illuminates early eukaryotic versatility.</title>
        <authorList>
            <person name="Fritz-Laylin L.K."/>
            <person name="Prochnik S.E."/>
            <person name="Ginger M.L."/>
            <person name="Dacks J.B."/>
            <person name="Carpenter M.L."/>
            <person name="Field M.C."/>
            <person name="Kuo A."/>
            <person name="Paredez A."/>
            <person name="Chapman J."/>
            <person name="Pham J."/>
            <person name="Shu S."/>
            <person name="Neupane R."/>
            <person name="Cipriano M."/>
            <person name="Mancuso J."/>
            <person name="Tu H."/>
            <person name="Salamov A."/>
            <person name="Lindquist E."/>
            <person name="Shapiro H."/>
            <person name="Lucas S."/>
            <person name="Grigoriev I.V."/>
            <person name="Cande W.Z."/>
            <person name="Fulton C."/>
            <person name="Rokhsar D.S."/>
            <person name="Dawson S.C."/>
        </authorList>
    </citation>
    <scope>NUCLEOTIDE SEQUENCE [LARGE SCALE GENOMIC DNA]</scope>
    <source>
        <strain evidence="6 7">NEG-M</strain>
    </source>
</reference>
<dbReference type="Gene3D" id="1.20.120.520">
    <property type="entry name" value="nmb1532 protein domain like"/>
    <property type="match status" value="1"/>
</dbReference>
<evidence type="ECO:0000259" key="5">
    <source>
        <dbReference type="Pfam" id="PF01814"/>
    </source>
</evidence>
<evidence type="ECO:0000256" key="1">
    <source>
        <dbReference type="ARBA" id="ARBA00004496"/>
    </source>
</evidence>
<dbReference type="GeneID" id="8856855"/>
<dbReference type="PANTHER" id="PTHR36438">
    <property type="entry name" value="IRON-SULFUR CLUSTER REPAIR PROTEIN YTFE"/>
    <property type="match status" value="1"/>
</dbReference>
<comment type="subcellular location">
    <subcellularLocation>
        <location evidence="1">Cytoplasm</location>
    </subcellularLocation>
</comment>
<sequence>MQQQTENNLSSSILLGDLIAKYPKGGPLILNKLGIDYCCGGQRSLISVVQESSSVSNIEEECLSIIKQVQEMEIQCCQQQEDNNNTSTSLQQGMVDWKASQLVQHIIHHHHDYLRENIPVLSQLLLKIYTVHMGKLIQQARQSSGENEQDVASTHPSILLMEKMYKIFQSLATELLVHLVKEEKDVFPLIIQYDEQQDKSNPFLKSKLASLMEDHDEAGKLIKLLASMRKELPDYCKTVENTKRLLTELEENLYIHVHLENNILFKRVLSSLNI</sequence>
<dbReference type="InParanoid" id="D2W0W5"/>
<accession>D2W0W5</accession>
<dbReference type="OrthoDB" id="10259070at2759"/>
<dbReference type="AlphaFoldDB" id="D2W0W5"/>
<dbReference type="Proteomes" id="UP000006671">
    <property type="component" value="Unassembled WGS sequence"/>
</dbReference>
<evidence type="ECO:0000313" key="6">
    <source>
        <dbReference type="EMBL" id="EFC37251.1"/>
    </source>
</evidence>
<evidence type="ECO:0000256" key="4">
    <source>
        <dbReference type="ARBA" id="ARBA00023004"/>
    </source>
</evidence>
<dbReference type="InterPro" id="IPR019903">
    <property type="entry name" value="RIC_family"/>
</dbReference>
<gene>
    <name evidence="6" type="ORF">NAEGRDRAFT_53830</name>
</gene>